<dbReference type="Proteomes" id="UP001163603">
    <property type="component" value="Chromosome 12"/>
</dbReference>
<accession>A0ACC0XL23</accession>
<evidence type="ECO:0000313" key="2">
    <source>
        <dbReference type="Proteomes" id="UP001163603"/>
    </source>
</evidence>
<reference evidence="2" key="1">
    <citation type="journal article" date="2023" name="G3 (Bethesda)">
        <title>Genome assembly and association tests identify interacting loci associated with vigor, precocity, and sex in interspecific pistachio rootstocks.</title>
        <authorList>
            <person name="Palmer W."/>
            <person name="Jacygrad E."/>
            <person name="Sagayaradj S."/>
            <person name="Cavanaugh K."/>
            <person name="Han R."/>
            <person name="Bertier L."/>
            <person name="Beede B."/>
            <person name="Kafkas S."/>
            <person name="Golino D."/>
            <person name="Preece J."/>
            <person name="Michelmore R."/>
        </authorList>
    </citation>
    <scope>NUCLEOTIDE SEQUENCE [LARGE SCALE GENOMIC DNA]</scope>
</reference>
<name>A0ACC0XL23_9ROSI</name>
<protein>
    <submittedName>
        <fullName evidence="1">Uncharacterized protein</fullName>
    </submittedName>
</protein>
<keyword evidence="2" id="KW-1185">Reference proteome</keyword>
<sequence>MVFNAAFDQNLPYRQQLIRGNSHLTGDTLPISLSLNVEANQLSGPVPEEELSSNYFSGRLPIKLAKLKNMKKFRISDNIFTGTVPEFIGGWTNLEMLEMYSSGLEGPIPAAIFSLGSLE</sequence>
<gene>
    <name evidence="1" type="ORF">Pint_10188</name>
</gene>
<organism evidence="1 2">
    <name type="scientific">Pistacia integerrima</name>
    <dbReference type="NCBI Taxonomy" id="434235"/>
    <lineage>
        <taxon>Eukaryota</taxon>
        <taxon>Viridiplantae</taxon>
        <taxon>Streptophyta</taxon>
        <taxon>Embryophyta</taxon>
        <taxon>Tracheophyta</taxon>
        <taxon>Spermatophyta</taxon>
        <taxon>Magnoliopsida</taxon>
        <taxon>eudicotyledons</taxon>
        <taxon>Gunneridae</taxon>
        <taxon>Pentapetalae</taxon>
        <taxon>rosids</taxon>
        <taxon>malvids</taxon>
        <taxon>Sapindales</taxon>
        <taxon>Anacardiaceae</taxon>
        <taxon>Pistacia</taxon>
    </lineage>
</organism>
<comment type="caution">
    <text evidence="1">The sequence shown here is derived from an EMBL/GenBank/DDBJ whole genome shotgun (WGS) entry which is preliminary data.</text>
</comment>
<proteinExistence type="predicted"/>
<dbReference type="EMBL" id="CM047747">
    <property type="protein sequence ID" value="KAJ0018284.1"/>
    <property type="molecule type" value="Genomic_DNA"/>
</dbReference>
<evidence type="ECO:0000313" key="1">
    <source>
        <dbReference type="EMBL" id="KAJ0018284.1"/>
    </source>
</evidence>